<protein>
    <recommendedName>
        <fullName evidence="2">Arc-like DNA binding domain-containing protein</fullName>
    </recommendedName>
</protein>
<dbReference type="SUPFAM" id="SSF47598">
    <property type="entry name" value="Ribbon-helix-helix"/>
    <property type="match status" value="1"/>
</dbReference>
<gene>
    <name evidence="3" type="ORF">GGR41_000577</name>
</gene>
<dbReference type="Gene3D" id="1.10.1220.10">
    <property type="entry name" value="Met repressor-like"/>
    <property type="match status" value="1"/>
</dbReference>
<keyword evidence="4" id="KW-1185">Reference proteome</keyword>
<feature type="region of interest" description="Disordered" evidence="1">
    <location>
        <begin position="49"/>
        <end position="72"/>
    </location>
</feature>
<evidence type="ECO:0000313" key="4">
    <source>
        <dbReference type="Proteomes" id="UP000783934"/>
    </source>
</evidence>
<proteinExistence type="predicted"/>
<evidence type="ECO:0000313" key="3">
    <source>
        <dbReference type="EMBL" id="NJB64356.1"/>
    </source>
</evidence>
<dbReference type="EMBL" id="JAATIZ010000001">
    <property type="protein sequence ID" value="NJB64356.1"/>
    <property type="molecule type" value="Genomic_DNA"/>
</dbReference>
<dbReference type="InterPro" id="IPR013321">
    <property type="entry name" value="Arc_rbn_hlx_hlx"/>
</dbReference>
<dbReference type="RefSeq" id="WP_167660556.1">
    <property type="nucleotide sequence ID" value="NZ_BMCQ01000004.1"/>
</dbReference>
<comment type="caution">
    <text evidence="3">The sequence shown here is derived from an EMBL/GenBank/DDBJ whole genome shotgun (WGS) entry which is preliminary data.</text>
</comment>
<dbReference type="Pfam" id="PF03869">
    <property type="entry name" value="Arc"/>
    <property type="match status" value="1"/>
</dbReference>
<evidence type="ECO:0000259" key="2">
    <source>
        <dbReference type="Pfam" id="PF03869"/>
    </source>
</evidence>
<name>A0ABX0WPW4_9BURK</name>
<sequence>MEHTVNLTLRLPREVRDWLKDLSSLNNRSMNSQLVCILQEWKAQAKENATEVESSGASISKTHVSIKESDND</sequence>
<organism evidence="3 4">
    <name type="scientific">Paenalcaligenes hominis</name>
    <dbReference type="NCBI Taxonomy" id="643674"/>
    <lineage>
        <taxon>Bacteria</taxon>
        <taxon>Pseudomonadati</taxon>
        <taxon>Pseudomonadota</taxon>
        <taxon>Betaproteobacteria</taxon>
        <taxon>Burkholderiales</taxon>
        <taxon>Alcaligenaceae</taxon>
        <taxon>Paenalcaligenes</taxon>
    </lineage>
</organism>
<dbReference type="InterPro" id="IPR005569">
    <property type="entry name" value="Arc_DNA-bd_dom"/>
</dbReference>
<evidence type="ECO:0000256" key="1">
    <source>
        <dbReference type="SAM" id="MobiDB-lite"/>
    </source>
</evidence>
<feature type="domain" description="Arc-like DNA binding" evidence="2">
    <location>
        <begin position="8"/>
        <end position="40"/>
    </location>
</feature>
<dbReference type="InterPro" id="IPR010985">
    <property type="entry name" value="Ribbon_hlx_hlx"/>
</dbReference>
<accession>A0ABX0WPW4</accession>
<dbReference type="Proteomes" id="UP000783934">
    <property type="component" value="Unassembled WGS sequence"/>
</dbReference>
<feature type="compositionally biased region" description="Polar residues" evidence="1">
    <location>
        <begin position="51"/>
        <end position="63"/>
    </location>
</feature>
<reference evidence="3 4" key="1">
    <citation type="submission" date="2020-03" db="EMBL/GenBank/DDBJ databases">
        <title>Genomic Encyclopedia of Type Strains, Phase IV (KMG-IV): sequencing the most valuable type-strain genomes for metagenomic binning, comparative biology and taxonomic classification.</title>
        <authorList>
            <person name="Goeker M."/>
        </authorList>
    </citation>
    <scope>NUCLEOTIDE SEQUENCE [LARGE SCALE GENOMIC DNA]</scope>
    <source>
        <strain evidence="3 4">DSM 26613</strain>
    </source>
</reference>